<dbReference type="Pfam" id="PF00271">
    <property type="entry name" value="Helicase_C"/>
    <property type="match status" value="1"/>
</dbReference>
<keyword evidence="4" id="KW-0378">Hydrolase</keyword>
<keyword evidence="4" id="KW-0547">Nucleotide-binding</keyword>
<evidence type="ECO:0000313" key="5">
    <source>
        <dbReference type="Proteomes" id="UP000282837"/>
    </source>
</evidence>
<sequence length="1134" mass="128481">MSQFAFLKPEFADLFVLAQKAEIAALADPRSACFHARLALESAVKWMYANDRALRSPYDENLSALIHEGTFRTLVGNTLVAKARIIKDFGNLAVHETRPVPVAHGVTSVRELFHVCYWLVRTYARGEKPAAGIAFNPDALPRAVQVEATGLAKLQEIAKQGQAAAKALAEEQAARLRSEEEVAARDAQIKQLQDEIAAVKAANQKTQDTHDYNEAQTRDAFIDKLLHEAGWLLDQPRDREYPVKGMPSTSGDGFADYVLWGDDGKPLAVIEAKRTKREPLVGQQQAKLYADCLQAEFGVRPLIFCTNGYEHWQWDDERYPPRQVHGFLKKDELELWLQRKTSRRTLASTVIDRDIVERYYQTRAIKRVGEVFEKDKQRKALLVMATGSGKTRTVIALVDQMMRANWAKRVLFLADRVALVKQAHNNFKKHLPSAPSANLIEKHDSKKNDHNGARVCVATYPTMMNLIDEIQNGQRKYGPGHFDLIVIDEAHRSVYRKYRAIFDYFDCLLVGLTATPRDEIDRDTYSLFELERGVPTDAYDLDEAVADKYLVPPTAMSVPLKFVREGIKYEELSEEDKEKWDMLEWEDKLPDRDIDPAEVNKTLFNEDTVDKVLEHLMTHGLTVAEGDRLGKTIIFAKNHDHAVFIEQRFNANYPHLAGHFARIIDFKTEYAQSLIDDFSIAEKAPHIAISVDMLDTGIDVPEVVNLVFFKIVRSKTKFWQMIGRGTRLCDDLFGPGRNKDTFRIFDFCQNFEFFNQNPKMTDGATGQSLSERLFIKRVEIAATLQEVAGDAEVSDLASLNADMRSRLFEEVSGMSLDNFLVRAKRRSVEHFQQKDAWASFSTEDREKLVNDIAGLPSALKDDDIAAKQFDYIVLSGELDLLRSLATFSACQEKVMALAAKLETLSNVPLVRAEMALILEVQTDEYWQDIDAWTLEQMRRRLRSLIKLIEPDQRQIVYTTFEDEIGQGAEIALPDVAVGTDKARFQMKARHFLKSHEDHIAIYKLRHNEQLTPQDLAELERIWIEEGGASEADLADAKAEGGLGLFVRSLVGLDRDAAKEAFGEFMAGKSLNANQIEFVTLIIDHLTEQGAMDPRRLYESPFTDFDDQGISGVFPQAQVQKIVQILADVRRRAAA</sequence>
<dbReference type="AlphaFoldDB" id="A0A3S2VB92"/>
<keyword evidence="4" id="KW-0347">Helicase</keyword>
<keyword evidence="1" id="KW-0175">Coiled coil</keyword>
<dbReference type="Pfam" id="PF04851">
    <property type="entry name" value="ResIII"/>
    <property type="match status" value="1"/>
</dbReference>
<dbReference type="PROSITE" id="PS51192">
    <property type="entry name" value="HELICASE_ATP_BIND_1"/>
    <property type="match status" value="1"/>
</dbReference>
<name>A0A3S2VB92_9SPHN</name>
<accession>A0A3S2VB92</accession>
<proteinExistence type="predicted"/>
<dbReference type="InterPro" id="IPR050742">
    <property type="entry name" value="Helicase_Restrict-Modif_Enz"/>
</dbReference>
<evidence type="ECO:0000313" key="4">
    <source>
        <dbReference type="EMBL" id="RVU03405.1"/>
    </source>
</evidence>
<dbReference type="InterPro" id="IPR013670">
    <property type="entry name" value="EcoEI_R_C_dom"/>
</dbReference>
<keyword evidence="5" id="KW-1185">Reference proteome</keyword>
<dbReference type="Pfam" id="PF13643">
    <property type="entry name" value="DUF4145"/>
    <property type="match status" value="1"/>
</dbReference>
<dbReference type="GO" id="GO:0005524">
    <property type="term" value="F:ATP binding"/>
    <property type="evidence" value="ECO:0007669"/>
    <property type="project" value="InterPro"/>
</dbReference>
<dbReference type="InterPro" id="IPR027417">
    <property type="entry name" value="P-loop_NTPase"/>
</dbReference>
<dbReference type="EMBL" id="SACO01000015">
    <property type="protein sequence ID" value="RVU03405.1"/>
    <property type="molecule type" value="Genomic_DNA"/>
</dbReference>
<reference evidence="4 5" key="1">
    <citation type="submission" date="2019-01" db="EMBL/GenBank/DDBJ databases">
        <authorList>
            <person name="Chen W.-M."/>
        </authorList>
    </citation>
    <scope>NUCLEOTIDE SEQUENCE [LARGE SCALE GENOMIC DNA]</scope>
    <source>
        <strain evidence="4 5">FSY-9</strain>
    </source>
</reference>
<dbReference type="OrthoDB" id="9803459at2"/>
<organism evidence="4 5">
    <name type="scientific">Novosphingobium umbonatum</name>
    <dbReference type="NCBI Taxonomy" id="1908524"/>
    <lineage>
        <taxon>Bacteria</taxon>
        <taxon>Pseudomonadati</taxon>
        <taxon>Pseudomonadota</taxon>
        <taxon>Alphaproteobacteria</taxon>
        <taxon>Sphingomonadales</taxon>
        <taxon>Sphingomonadaceae</taxon>
        <taxon>Novosphingobium</taxon>
    </lineage>
</organism>
<dbReference type="GO" id="GO:0003677">
    <property type="term" value="F:DNA binding"/>
    <property type="evidence" value="ECO:0007669"/>
    <property type="project" value="InterPro"/>
</dbReference>
<dbReference type="PANTHER" id="PTHR47396:SF1">
    <property type="entry name" value="ATP-DEPENDENT HELICASE IRC3-RELATED"/>
    <property type="match status" value="1"/>
</dbReference>
<evidence type="ECO:0000256" key="1">
    <source>
        <dbReference type="SAM" id="Coils"/>
    </source>
</evidence>
<dbReference type="Proteomes" id="UP000282837">
    <property type="component" value="Unassembled WGS sequence"/>
</dbReference>
<dbReference type="Gene3D" id="3.90.1570.30">
    <property type="match status" value="1"/>
</dbReference>
<dbReference type="GO" id="GO:0006304">
    <property type="term" value="P:DNA modification"/>
    <property type="evidence" value="ECO:0007669"/>
    <property type="project" value="InterPro"/>
</dbReference>
<dbReference type="GO" id="GO:0016787">
    <property type="term" value="F:hydrolase activity"/>
    <property type="evidence" value="ECO:0007669"/>
    <property type="project" value="InterPro"/>
</dbReference>
<evidence type="ECO:0000259" key="3">
    <source>
        <dbReference type="PROSITE" id="PS51194"/>
    </source>
</evidence>
<dbReference type="Gene3D" id="3.40.50.300">
    <property type="entry name" value="P-loop containing nucleotide triphosphate hydrolases"/>
    <property type="match status" value="2"/>
</dbReference>
<evidence type="ECO:0000259" key="2">
    <source>
        <dbReference type="PROSITE" id="PS51192"/>
    </source>
</evidence>
<dbReference type="Pfam" id="PF08463">
    <property type="entry name" value="EcoEI_R_C"/>
    <property type="match status" value="1"/>
</dbReference>
<dbReference type="InterPro" id="IPR001650">
    <property type="entry name" value="Helicase_C-like"/>
</dbReference>
<dbReference type="CDD" id="cd18032">
    <property type="entry name" value="DEXHc_RE_I_III_res"/>
    <property type="match status" value="1"/>
</dbReference>
<dbReference type="SMART" id="SM00487">
    <property type="entry name" value="DEXDc"/>
    <property type="match status" value="1"/>
</dbReference>
<dbReference type="RefSeq" id="WP_127711259.1">
    <property type="nucleotide sequence ID" value="NZ_SACO01000015.1"/>
</dbReference>
<dbReference type="InterPro" id="IPR006935">
    <property type="entry name" value="Helicase/UvrB_N"/>
</dbReference>
<dbReference type="GO" id="GO:0005829">
    <property type="term" value="C:cytosol"/>
    <property type="evidence" value="ECO:0007669"/>
    <property type="project" value="TreeGrafter"/>
</dbReference>
<dbReference type="PROSITE" id="PS51194">
    <property type="entry name" value="HELICASE_CTER"/>
    <property type="match status" value="1"/>
</dbReference>
<dbReference type="GO" id="GO:0004386">
    <property type="term" value="F:helicase activity"/>
    <property type="evidence" value="ECO:0007669"/>
    <property type="project" value="UniProtKB-KW"/>
</dbReference>
<dbReference type="CDD" id="cd18799">
    <property type="entry name" value="SF2_C_EcoAI-like"/>
    <property type="match status" value="1"/>
</dbReference>
<feature type="domain" description="Helicase C-terminal" evidence="3">
    <location>
        <begin position="616"/>
        <end position="769"/>
    </location>
</feature>
<feature type="domain" description="Helicase ATP-binding" evidence="2">
    <location>
        <begin position="371"/>
        <end position="534"/>
    </location>
</feature>
<comment type="caution">
    <text evidence="4">The sequence shown here is derived from an EMBL/GenBank/DDBJ whole genome shotgun (WGS) entry which is preliminary data.</text>
</comment>
<dbReference type="SUPFAM" id="SSF52540">
    <property type="entry name" value="P-loop containing nucleoside triphosphate hydrolases"/>
    <property type="match status" value="2"/>
</dbReference>
<keyword evidence="4" id="KW-0067">ATP-binding</keyword>
<dbReference type="PANTHER" id="PTHR47396">
    <property type="entry name" value="TYPE I RESTRICTION ENZYME ECOKI R PROTEIN"/>
    <property type="match status" value="1"/>
</dbReference>
<protein>
    <submittedName>
        <fullName evidence="4">DEAD/DEAH box helicase</fullName>
    </submittedName>
</protein>
<feature type="coiled-coil region" evidence="1">
    <location>
        <begin position="151"/>
        <end position="209"/>
    </location>
</feature>
<dbReference type="InterPro" id="IPR014001">
    <property type="entry name" value="Helicase_ATP-bd"/>
</dbReference>
<dbReference type="InterPro" id="IPR025285">
    <property type="entry name" value="DUF4145"/>
</dbReference>
<gene>
    <name evidence="4" type="ORF">EOE18_15720</name>
</gene>